<organism evidence="2 3">
    <name type="scientific">Algoriphagus iocasae</name>
    <dbReference type="NCBI Taxonomy" id="1836499"/>
    <lineage>
        <taxon>Bacteria</taxon>
        <taxon>Pseudomonadati</taxon>
        <taxon>Bacteroidota</taxon>
        <taxon>Cytophagia</taxon>
        <taxon>Cytophagales</taxon>
        <taxon>Cyclobacteriaceae</taxon>
        <taxon>Algoriphagus</taxon>
    </lineage>
</organism>
<dbReference type="Gene3D" id="3.30.365.10">
    <property type="entry name" value="Aldehyde oxidase/xanthine dehydrogenase, molybdopterin binding domain"/>
    <property type="match status" value="4"/>
</dbReference>
<dbReference type="InterPro" id="IPR000674">
    <property type="entry name" value="Ald_Oxase/Xan_DH_a/b"/>
</dbReference>
<dbReference type="AlphaFoldDB" id="A0A841MET4"/>
<dbReference type="RefSeq" id="WP_246388297.1">
    <property type="nucleotide sequence ID" value="NZ_JACIJO010000001.1"/>
</dbReference>
<dbReference type="InterPro" id="IPR012368">
    <property type="entry name" value="OxRdtase_Mopterin-bd_su_IorB"/>
</dbReference>
<name>A0A841MET4_9BACT</name>
<feature type="domain" description="Aldehyde oxidase/xanthine dehydrogenase a/b hammerhead" evidence="1">
    <location>
        <begin position="217"/>
        <end position="298"/>
    </location>
</feature>
<proteinExistence type="predicted"/>
<dbReference type="PANTHER" id="PTHR47495">
    <property type="entry name" value="ALDEHYDE DEHYDROGENASE"/>
    <property type="match status" value="1"/>
</dbReference>
<dbReference type="Proteomes" id="UP000588604">
    <property type="component" value="Unassembled WGS sequence"/>
</dbReference>
<dbReference type="InterPro" id="IPR046867">
    <property type="entry name" value="AldOxase/xan_DH_MoCoBD2"/>
</dbReference>
<comment type="caution">
    <text evidence="2">The sequence shown here is derived from an EMBL/GenBank/DDBJ whole genome shotgun (WGS) entry which is preliminary data.</text>
</comment>
<dbReference type="GO" id="GO:0016491">
    <property type="term" value="F:oxidoreductase activity"/>
    <property type="evidence" value="ECO:0007669"/>
    <property type="project" value="InterPro"/>
</dbReference>
<evidence type="ECO:0000313" key="3">
    <source>
        <dbReference type="Proteomes" id="UP000588604"/>
    </source>
</evidence>
<protein>
    <submittedName>
        <fullName evidence="2">CO/xanthine dehydrogenase Mo-binding subunit</fullName>
    </submittedName>
</protein>
<dbReference type="InterPro" id="IPR008274">
    <property type="entry name" value="AldOxase/xan_DH_MoCoBD1"/>
</dbReference>
<dbReference type="PANTHER" id="PTHR47495:SF1">
    <property type="entry name" value="BLL3820 PROTEIN"/>
    <property type="match status" value="1"/>
</dbReference>
<dbReference type="Gene3D" id="3.90.1170.50">
    <property type="entry name" value="Aldehyde oxidase/xanthine dehydrogenase, a/b hammerhead"/>
    <property type="match status" value="1"/>
</dbReference>
<dbReference type="InterPro" id="IPR037165">
    <property type="entry name" value="AldOxase/xan_DH_Mopterin-bd_sf"/>
</dbReference>
<dbReference type="Pfam" id="PF20256">
    <property type="entry name" value="MoCoBD_2"/>
    <property type="match status" value="2"/>
</dbReference>
<keyword evidence="3" id="KW-1185">Reference proteome</keyword>
<evidence type="ECO:0000259" key="1">
    <source>
        <dbReference type="SMART" id="SM01008"/>
    </source>
</evidence>
<dbReference type="SMART" id="SM01008">
    <property type="entry name" value="Ald_Xan_dh_C"/>
    <property type="match status" value="1"/>
</dbReference>
<evidence type="ECO:0000313" key="2">
    <source>
        <dbReference type="EMBL" id="MBB6325283.1"/>
    </source>
</evidence>
<accession>A0A841MET4</accession>
<dbReference type="Pfam" id="PF02738">
    <property type="entry name" value="MoCoBD_1"/>
    <property type="match status" value="1"/>
</dbReference>
<dbReference type="EMBL" id="JACIJO010000001">
    <property type="protein sequence ID" value="MBB6325283.1"/>
    <property type="molecule type" value="Genomic_DNA"/>
</dbReference>
<sequence length="740" mass="81606">MMIELPNTSRRKFLRNIGYISVGFPLLSSCFAEQEQKITARENFDGNLPGSMRNASAVNAWLQVLEDGRVLIYSGKVELGQGIRMAICQVAAEELDLELDQVDVHLAETGVTPDEGYTAGSGSVPNSAMSVRYAAATARQKLLEMTSEKLNTPVENLIFYDGMVKTKTGNQSLNFAEILNGAQIDMEVTKPIPVKVSSGYRYVGKLIPRKDIPKMVRGEEVYIQDLRFPGMVHARVLRPPSYKAKLGSIDFSGLSTAVAGVLKTHVNGSFVGVITEREYQAVKAVNYLNRTAKWEVETALSSEKDLFDHLKSIAEAPQSIRNDGDFDSISAENKTFKARYTKPYLMHGSIGPACGIALYDGEILHVWSHSQGIYPMRRALSAMLKMDENKIHVISVPGAGCFGHSTADDASADAAILALEYPGKHVRVQWSRQDEHTWEPYGTAMIMEMEASLDKSGKISAWKSDIWTDSHSMRPDSDPATLIDARYLENPVQLRGRGYLGGGHRNADPYYPIPNLQVNAHFFDGPLRISSLRSLGSYANIFAIESFMDELASKAGKDPIDFRIAHLQDERAIATLKKIKELTQAETLKEGEGIGFAFSRYKNNTAYCTVAAKVNVDPKSGKVVIQKMWGVGDVGQIINLDGIKNQFEGGMIQAASWTLMEQVNFTSDAISSQDWYDYPIFRFPDIPEVEVHMIDRPEEKAEGGGEVSMPPTGAAIANAVYQAVGKRVYDLPITSEKVLG</sequence>
<dbReference type="PIRSF" id="PIRSF036389">
    <property type="entry name" value="IOR_B"/>
    <property type="match status" value="1"/>
</dbReference>
<reference evidence="2 3" key="1">
    <citation type="submission" date="2020-08" db="EMBL/GenBank/DDBJ databases">
        <title>Genomic Encyclopedia of Type Strains, Phase IV (KMG-IV): sequencing the most valuable type-strain genomes for metagenomic binning, comparative biology and taxonomic classification.</title>
        <authorList>
            <person name="Goeker M."/>
        </authorList>
    </citation>
    <scope>NUCLEOTIDE SEQUENCE [LARGE SCALE GENOMIC DNA]</scope>
    <source>
        <strain evidence="2 3">DSM 102044</strain>
    </source>
</reference>
<dbReference type="InterPro" id="IPR052516">
    <property type="entry name" value="N-heterocyclic_Hydroxylase"/>
</dbReference>
<dbReference type="SUPFAM" id="SSF56003">
    <property type="entry name" value="Molybdenum cofactor-binding domain"/>
    <property type="match status" value="2"/>
</dbReference>
<gene>
    <name evidence="2" type="ORF">FHS59_000898</name>
</gene>